<dbReference type="AlphaFoldDB" id="F4PGK6"/>
<dbReference type="EMBL" id="GL883006">
    <property type="protein sequence ID" value="EGG24840.1"/>
    <property type="molecule type" value="Genomic_DNA"/>
</dbReference>
<protein>
    <submittedName>
        <fullName evidence="1">Uncharacterized protein</fullName>
    </submittedName>
</protein>
<dbReference type="Gene3D" id="3.80.10.10">
    <property type="entry name" value="Ribonuclease Inhibitor"/>
    <property type="match status" value="1"/>
</dbReference>
<keyword evidence="2" id="KW-1185">Reference proteome</keyword>
<accession>F4PGK6</accession>
<dbReference type="RefSeq" id="XP_004362691.1">
    <property type="nucleotide sequence ID" value="XM_004362634.1"/>
</dbReference>
<proteinExistence type="predicted"/>
<dbReference type="KEGG" id="dfa:DFA_03085"/>
<evidence type="ECO:0000313" key="1">
    <source>
        <dbReference type="EMBL" id="EGG24840.1"/>
    </source>
</evidence>
<sequence>MMIKDKKKKDLLFLIFIYVMFAVTSDTLLVNSQVTINENEGKIISRAIYTHGRAIGKDLPSLTFMIKQYGVSWTLVGNVLSNYRKNDIKVVNGSFTLLSFLVLNTQQFNDSGLPDQSLSSLYFPNLTSLVISSLQKDGSINILYMVRNLSNLKTLAVRGLSIPYIPDGFPFTLNKLTELYMVLWSRFTQEYKFIILSSTDCFLRTNSFNQSNDRMIGQYIEPVPDGLGEGLMIDVTLAHLSSYFPSTRYIHRLPNSLCGAIYLSDDWPADNKTQYAADCFKCFGAQISPYKPYGGYEYKLGGYNYPCDIRVTSLYYKTNDTVIINGNNLQSSFQRDTPSVNGVSNFILNNQILEYKRVDLNAIQDRVVLGYGEKITVSIPVLFTRINLGSFITIDQQPFGINISINLNYNINIPHTMFLNGVACRKDSAIYIKDRLTCFFPLQISSQSTLLNYNIANIRNNEIYQSNFTRRMLC</sequence>
<dbReference type="GeneID" id="14877372"/>
<organism evidence="1 2">
    <name type="scientific">Cavenderia fasciculata</name>
    <name type="common">Slime mold</name>
    <name type="synonym">Dictyostelium fasciculatum</name>
    <dbReference type="NCBI Taxonomy" id="261658"/>
    <lineage>
        <taxon>Eukaryota</taxon>
        <taxon>Amoebozoa</taxon>
        <taxon>Evosea</taxon>
        <taxon>Eumycetozoa</taxon>
        <taxon>Dictyostelia</taxon>
        <taxon>Acytosteliales</taxon>
        <taxon>Cavenderiaceae</taxon>
        <taxon>Cavenderia</taxon>
    </lineage>
</organism>
<evidence type="ECO:0000313" key="2">
    <source>
        <dbReference type="Proteomes" id="UP000007797"/>
    </source>
</evidence>
<dbReference type="Proteomes" id="UP000007797">
    <property type="component" value="Unassembled WGS sequence"/>
</dbReference>
<dbReference type="InterPro" id="IPR032675">
    <property type="entry name" value="LRR_dom_sf"/>
</dbReference>
<name>F4PGK6_CACFS</name>
<reference evidence="2" key="1">
    <citation type="journal article" date="2011" name="Genome Res.">
        <title>Phylogeny-wide analysis of social amoeba genomes highlights ancient origins for complex intercellular communication.</title>
        <authorList>
            <person name="Heidel A.J."/>
            <person name="Lawal H.M."/>
            <person name="Felder M."/>
            <person name="Schilde C."/>
            <person name="Helps N.R."/>
            <person name="Tunggal B."/>
            <person name="Rivero F."/>
            <person name="John U."/>
            <person name="Schleicher M."/>
            <person name="Eichinger L."/>
            <person name="Platzer M."/>
            <person name="Noegel A.A."/>
            <person name="Schaap P."/>
            <person name="Gloeckner G."/>
        </authorList>
    </citation>
    <scope>NUCLEOTIDE SEQUENCE [LARGE SCALE GENOMIC DNA]</scope>
    <source>
        <strain evidence="2">SH3</strain>
    </source>
</reference>
<dbReference type="SUPFAM" id="SSF52058">
    <property type="entry name" value="L domain-like"/>
    <property type="match status" value="1"/>
</dbReference>
<gene>
    <name evidence="1" type="ORF">DFA_03085</name>
</gene>